<dbReference type="PANTHER" id="PTHR43464">
    <property type="entry name" value="METHYLTRANSFERASE"/>
    <property type="match status" value="1"/>
</dbReference>
<keyword evidence="2 5" id="KW-0808">Transferase</keyword>
<reference evidence="5 6" key="1">
    <citation type="submission" date="2019-02" db="EMBL/GenBank/DDBJ databases">
        <title>Deep-cultivation of Planctomycetes and their phenomic and genomic characterization uncovers novel biology.</title>
        <authorList>
            <person name="Wiegand S."/>
            <person name="Jogler M."/>
            <person name="Boedeker C."/>
            <person name="Pinto D."/>
            <person name="Vollmers J."/>
            <person name="Rivas-Marin E."/>
            <person name="Kohn T."/>
            <person name="Peeters S.H."/>
            <person name="Heuer A."/>
            <person name="Rast P."/>
            <person name="Oberbeckmann S."/>
            <person name="Bunk B."/>
            <person name="Jeske O."/>
            <person name="Meyerdierks A."/>
            <person name="Storesund J.E."/>
            <person name="Kallscheuer N."/>
            <person name="Luecker S."/>
            <person name="Lage O.M."/>
            <person name="Pohl T."/>
            <person name="Merkel B.J."/>
            <person name="Hornburger P."/>
            <person name="Mueller R.-W."/>
            <person name="Bruemmer F."/>
            <person name="Labrenz M."/>
            <person name="Spormann A.M."/>
            <person name="Op den Camp H."/>
            <person name="Overmann J."/>
            <person name="Amann R."/>
            <person name="Jetten M.S.M."/>
            <person name="Mascher T."/>
            <person name="Medema M.H."/>
            <person name="Devos D.P."/>
            <person name="Kaster A.-K."/>
            <person name="Ovreas L."/>
            <person name="Rohde M."/>
            <person name="Galperin M.Y."/>
            <person name="Jogler C."/>
        </authorList>
    </citation>
    <scope>NUCLEOTIDE SEQUENCE [LARGE SCALE GENOMIC DNA]</scope>
    <source>
        <strain evidence="5 6">I41</strain>
    </source>
</reference>
<keyword evidence="1 5" id="KW-0489">Methyltransferase</keyword>
<evidence type="ECO:0000256" key="3">
    <source>
        <dbReference type="ARBA" id="ARBA00022691"/>
    </source>
</evidence>
<dbReference type="InterPro" id="IPR013217">
    <property type="entry name" value="Methyltransf_12"/>
</dbReference>
<dbReference type="PANTHER" id="PTHR43464:SF19">
    <property type="entry name" value="UBIQUINONE BIOSYNTHESIS O-METHYLTRANSFERASE, MITOCHONDRIAL"/>
    <property type="match status" value="1"/>
</dbReference>
<dbReference type="RefSeq" id="WP_145434618.1">
    <property type="nucleotide sequence ID" value="NZ_CP036339.1"/>
</dbReference>
<evidence type="ECO:0000256" key="1">
    <source>
        <dbReference type="ARBA" id="ARBA00022603"/>
    </source>
</evidence>
<dbReference type="InterPro" id="IPR029063">
    <property type="entry name" value="SAM-dependent_MTases_sf"/>
</dbReference>
<dbReference type="Pfam" id="PF08242">
    <property type="entry name" value="Methyltransf_12"/>
    <property type="match status" value="1"/>
</dbReference>
<dbReference type="OrthoDB" id="9760689at2"/>
<organism evidence="5 6">
    <name type="scientific">Lacipirellula limnantheis</name>
    <dbReference type="NCBI Taxonomy" id="2528024"/>
    <lineage>
        <taxon>Bacteria</taxon>
        <taxon>Pseudomonadati</taxon>
        <taxon>Planctomycetota</taxon>
        <taxon>Planctomycetia</taxon>
        <taxon>Pirellulales</taxon>
        <taxon>Lacipirellulaceae</taxon>
        <taxon>Lacipirellula</taxon>
    </lineage>
</organism>
<protein>
    <submittedName>
        <fullName evidence="5">Trans-aconitate 2-methyltransferase</fullName>
        <ecNumber evidence="5">2.1.1.144</ecNumber>
    </submittedName>
</protein>
<evidence type="ECO:0000313" key="6">
    <source>
        <dbReference type="Proteomes" id="UP000317909"/>
    </source>
</evidence>
<evidence type="ECO:0000256" key="2">
    <source>
        <dbReference type="ARBA" id="ARBA00022679"/>
    </source>
</evidence>
<proteinExistence type="predicted"/>
<gene>
    <name evidence="5" type="primary">tam</name>
    <name evidence="5" type="ORF">I41_41080</name>
</gene>
<keyword evidence="3" id="KW-0949">S-adenosyl-L-methionine</keyword>
<dbReference type="GO" id="GO:0032259">
    <property type="term" value="P:methylation"/>
    <property type="evidence" value="ECO:0007669"/>
    <property type="project" value="UniProtKB-KW"/>
</dbReference>
<dbReference type="Proteomes" id="UP000317909">
    <property type="component" value="Chromosome"/>
</dbReference>
<dbReference type="SUPFAM" id="SSF53335">
    <property type="entry name" value="S-adenosyl-L-methionine-dependent methyltransferases"/>
    <property type="match status" value="1"/>
</dbReference>
<dbReference type="GO" id="GO:0030798">
    <property type="term" value="F:trans-aconitate 2-methyltransferase activity"/>
    <property type="evidence" value="ECO:0007669"/>
    <property type="project" value="UniProtKB-EC"/>
</dbReference>
<evidence type="ECO:0000313" key="5">
    <source>
        <dbReference type="EMBL" id="QDT74904.1"/>
    </source>
</evidence>
<dbReference type="KEGG" id="llh:I41_41080"/>
<dbReference type="AlphaFoldDB" id="A0A517U2Q7"/>
<accession>A0A517U2Q7</accession>
<sequence>MSENPAKDFGAIADDYSFFERHATEAREDVRAYAEELRGRLPTTGVVRMLDFGCGTGTFTERFLDELGWAPERVALTLVEPVDAVRRQAVERLASRSGTPIVESATLPAEGAGPFDLILANHVFYYVPNLRAELAKLIGSLVAGGTFVTAIAGRSNALIEFWIAAFGELGREVPYHVAEDVEGALQELGASYAKRSVAYELVFEDSEANRMRILRFLLADYLPLLPREFLVGLFDRYACDGQIEIRTASEHYVVGK</sequence>
<feature type="domain" description="Methyltransferase type 12" evidence="4">
    <location>
        <begin position="50"/>
        <end position="147"/>
    </location>
</feature>
<dbReference type="EMBL" id="CP036339">
    <property type="protein sequence ID" value="QDT74904.1"/>
    <property type="molecule type" value="Genomic_DNA"/>
</dbReference>
<name>A0A517U2Q7_9BACT</name>
<evidence type="ECO:0000259" key="4">
    <source>
        <dbReference type="Pfam" id="PF08242"/>
    </source>
</evidence>
<keyword evidence="6" id="KW-1185">Reference proteome</keyword>
<dbReference type="Gene3D" id="3.40.50.150">
    <property type="entry name" value="Vaccinia Virus protein VP39"/>
    <property type="match status" value="1"/>
</dbReference>
<dbReference type="CDD" id="cd02440">
    <property type="entry name" value="AdoMet_MTases"/>
    <property type="match status" value="1"/>
</dbReference>
<dbReference type="EC" id="2.1.1.144" evidence="5"/>